<dbReference type="Gene3D" id="2.40.30.170">
    <property type="match status" value="1"/>
</dbReference>
<dbReference type="SUPFAM" id="SSF111369">
    <property type="entry name" value="HlyD-like secretion proteins"/>
    <property type="match status" value="2"/>
</dbReference>
<dbReference type="PANTHER" id="PTHR32347:SF29">
    <property type="entry name" value="UPF0194 MEMBRANE PROTEIN YBHG"/>
    <property type="match status" value="1"/>
</dbReference>
<evidence type="ECO:0000313" key="9">
    <source>
        <dbReference type="Proteomes" id="UP000307749"/>
    </source>
</evidence>
<comment type="subcellular location">
    <subcellularLocation>
        <location evidence="1">Periplasm</location>
    </subcellularLocation>
</comment>
<gene>
    <name evidence="8" type="ORF">B1806_04600</name>
</gene>
<reference evidence="8 9" key="1">
    <citation type="submission" date="2017-02" db="EMBL/GenBank/DDBJ databases">
        <title>Whole genome sequencing of Metallibacterium scheffleri DSM 24874 (T).</title>
        <authorList>
            <person name="Kumar S."/>
            <person name="Patil P."/>
            <person name="Patil P.B."/>
        </authorList>
    </citation>
    <scope>NUCLEOTIDE SEQUENCE [LARGE SCALE GENOMIC DNA]</scope>
    <source>
        <strain evidence="8 9">DSM 24874</strain>
    </source>
</reference>
<protein>
    <submittedName>
        <fullName evidence="8">Hemolysin D</fullName>
    </submittedName>
</protein>
<dbReference type="GO" id="GO:0042597">
    <property type="term" value="C:periplasmic space"/>
    <property type="evidence" value="ECO:0007669"/>
    <property type="project" value="UniProtKB-SubCell"/>
</dbReference>
<comment type="similarity">
    <text evidence="2">Belongs to the UPF0194 family.</text>
</comment>
<dbReference type="Proteomes" id="UP000307749">
    <property type="component" value="Unassembled WGS sequence"/>
</dbReference>
<evidence type="ECO:0000313" key="8">
    <source>
        <dbReference type="EMBL" id="THD11175.1"/>
    </source>
</evidence>
<evidence type="ECO:0000259" key="7">
    <source>
        <dbReference type="Pfam" id="PF25954"/>
    </source>
</evidence>
<dbReference type="RefSeq" id="WP_081127847.1">
    <property type="nucleotide sequence ID" value="NZ_LDOS01000002.1"/>
</dbReference>
<feature type="domain" description="YbhG-like alpha-helical hairpin" evidence="6">
    <location>
        <begin position="81"/>
        <end position="207"/>
    </location>
</feature>
<dbReference type="InterPro" id="IPR050465">
    <property type="entry name" value="UPF0194_transport"/>
</dbReference>
<dbReference type="OrthoDB" id="9813967at2"/>
<evidence type="ECO:0000256" key="2">
    <source>
        <dbReference type="ARBA" id="ARBA00010602"/>
    </source>
</evidence>
<feature type="domain" description="CusB-like beta-barrel" evidence="7">
    <location>
        <begin position="243"/>
        <end position="328"/>
    </location>
</feature>
<comment type="caution">
    <text evidence="8">The sequence shown here is derived from an EMBL/GenBank/DDBJ whole genome shotgun (WGS) entry which is preliminary data.</text>
</comment>
<accession>A0A4S3KQ63</accession>
<dbReference type="InterPro" id="IPR058792">
    <property type="entry name" value="Beta-barrel_RND_2"/>
</dbReference>
<dbReference type="InterPro" id="IPR059052">
    <property type="entry name" value="HH_YbhG-like"/>
</dbReference>
<sequence length="345" mass="37182">MKPSPRKILPLLVVVVLLAGATAWWWRHVQHPAPAALMLYGNIDIRTVDMAFNDAGRIQRIGFEEGSTVRKGQVLAQIDPLRFQDAVDQAAGVLAAAQQQLAALVAGNRPQQIAEARATAASATATLRNAQITYDRQRTLAAAHLLPQQSADNALQALKNARAGLDSAQQALSLAVQGPRQEDIAAARAQVKADAAALALARRQLHDTTLRAPADGVIQTRILEVGDMAGPATPALTLALNNPVWARAYVPETEQGRIVPGMRADILSDSFPGQRFKGWIGFVSPTAEFTPKSVQTTDLRTELVYRVRVYACNPQGRLRLGMPVTVQVPLHDNAPRAIPAHVCQD</sequence>
<keyword evidence="4" id="KW-0574">Periplasm</keyword>
<dbReference type="AlphaFoldDB" id="A0A4S3KQ63"/>
<evidence type="ECO:0000256" key="5">
    <source>
        <dbReference type="ARBA" id="ARBA00023054"/>
    </source>
</evidence>
<name>A0A4S3KQ63_9GAMM</name>
<keyword evidence="3" id="KW-0732">Signal</keyword>
<proteinExistence type="inferred from homology"/>
<evidence type="ECO:0000256" key="1">
    <source>
        <dbReference type="ARBA" id="ARBA00004418"/>
    </source>
</evidence>
<evidence type="ECO:0000259" key="6">
    <source>
        <dbReference type="Pfam" id="PF25881"/>
    </source>
</evidence>
<keyword evidence="9" id="KW-1185">Reference proteome</keyword>
<dbReference type="Gene3D" id="1.10.287.470">
    <property type="entry name" value="Helix hairpin bin"/>
    <property type="match status" value="1"/>
</dbReference>
<evidence type="ECO:0000256" key="3">
    <source>
        <dbReference type="ARBA" id="ARBA00022729"/>
    </source>
</evidence>
<dbReference type="Gene3D" id="2.40.50.100">
    <property type="match status" value="2"/>
</dbReference>
<evidence type="ECO:0000256" key="4">
    <source>
        <dbReference type="ARBA" id="ARBA00022764"/>
    </source>
</evidence>
<dbReference type="PANTHER" id="PTHR32347">
    <property type="entry name" value="EFFLUX SYSTEM COMPONENT YKNX-RELATED"/>
    <property type="match status" value="1"/>
</dbReference>
<organism evidence="8 9">
    <name type="scientific">Metallibacterium scheffleri</name>
    <dbReference type="NCBI Taxonomy" id="993689"/>
    <lineage>
        <taxon>Bacteria</taxon>
        <taxon>Pseudomonadati</taxon>
        <taxon>Pseudomonadota</taxon>
        <taxon>Gammaproteobacteria</taxon>
        <taxon>Lysobacterales</taxon>
        <taxon>Rhodanobacteraceae</taxon>
        <taxon>Metallibacterium</taxon>
    </lineage>
</organism>
<dbReference type="EMBL" id="MWQO01000015">
    <property type="protein sequence ID" value="THD11175.1"/>
    <property type="molecule type" value="Genomic_DNA"/>
</dbReference>
<dbReference type="Pfam" id="PF25954">
    <property type="entry name" value="Beta-barrel_RND_2"/>
    <property type="match status" value="1"/>
</dbReference>
<dbReference type="STRING" id="993689.GCA_002077135_02296"/>
<dbReference type="Pfam" id="PF25881">
    <property type="entry name" value="HH_YBHG"/>
    <property type="match status" value="1"/>
</dbReference>
<keyword evidence="5" id="KW-0175">Coiled coil</keyword>